<feature type="transmembrane region" description="Helical" evidence="1">
    <location>
        <begin position="16"/>
        <end position="40"/>
    </location>
</feature>
<keyword evidence="1" id="KW-1133">Transmembrane helix</keyword>
<dbReference type="AlphaFoldDB" id="A0A0A0BR63"/>
<keyword evidence="3" id="KW-1185">Reference proteome</keyword>
<sequence>MQRRVRAALADRESGLGMILVIGISVLVFTIAASAAAIAVNGISQSRQRTAFEVTLAAAEAGVDRALAEVQVAYSTLGADYPIPGPVSVAEPAPWCQGTPVSFPTSGQGAGGVWTGPDAEDLERQWARAQLEALVAGGSCIQSDGDHEYVVLKPVSPNAKYGKVYALSAMPSFADADETRLIKSEYVFMPFRPAHAILSAGPLSISSSTTVTAASGVDPSLAAVHSNATITGTGNPTVYGQVTSTGSSTFSSNKFYANPTNQVETSPAVAVPRINATSFYAQAALNDPGAVLDWYDLCTDGTVRPYSTSGVPCSSSTVIGTATSMTVRGWEYTPSQRLWTSTKNALPGTYFAHEANVDVGTGNATFSRFTVVASAENPTTCGTKRYGNITWDHYDLASPAYHNLFLMADSDVVTTSNFSAGSGISSPPVVSGMFVAGDQMQMETSSQGAVGSVVIANQCPTPAGSGGLITTSEVKNPAVYFDPNADAPFASVITTALWLDYSGG</sequence>
<comment type="caution">
    <text evidence="2">The sequence shown here is derived from an EMBL/GenBank/DDBJ whole genome shotgun (WGS) entry which is preliminary data.</text>
</comment>
<reference evidence="2 3" key="2">
    <citation type="journal article" date="2015" name="Stand. Genomic Sci.">
        <title>Draft genome sequence of Cellulomonas carbonis T26(T) and comparative analysis of six Cellulomonas genomes.</title>
        <authorList>
            <person name="Zhuang W."/>
            <person name="Zhang S."/>
            <person name="Xia X."/>
            <person name="Wang G."/>
        </authorList>
    </citation>
    <scope>NUCLEOTIDE SEQUENCE [LARGE SCALE GENOMIC DNA]</scope>
    <source>
        <strain evidence="2 3">T26</strain>
    </source>
</reference>
<evidence type="ECO:0008006" key="4">
    <source>
        <dbReference type="Google" id="ProtNLM"/>
    </source>
</evidence>
<evidence type="ECO:0000256" key="1">
    <source>
        <dbReference type="SAM" id="Phobius"/>
    </source>
</evidence>
<dbReference type="Proteomes" id="UP000029839">
    <property type="component" value="Unassembled WGS sequence"/>
</dbReference>
<evidence type="ECO:0000313" key="3">
    <source>
        <dbReference type="Proteomes" id="UP000029839"/>
    </source>
</evidence>
<reference evidence="2 3" key="1">
    <citation type="submission" date="2013-08" db="EMBL/GenBank/DDBJ databases">
        <title>Genome sequencing of Cellulomonas carbonis T26.</title>
        <authorList>
            <person name="Chen F."/>
            <person name="Li Y."/>
            <person name="Wang G."/>
        </authorList>
    </citation>
    <scope>NUCLEOTIDE SEQUENCE [LARGE SCALE GENOMIC DNA]</scope>
    <source>
        <strain evidence="2 3">T26</strain>
    </source>
</reference>
<proteinExistence type="predicted"/>
<keyword evidence="1" id="KW-0472">Membrane</keyword>
<keyword evidence="1" id="KW-0812">Transmembrane</keyword>
<organism evidence="2 3">
    <name type="scientific">Cellulomonas carbonis T26</name>
    <dbReference type="NCBI Taxonomy" id="947969"/>
    <lineage>
        <taxon>Bacteria</taxon>
        <taxon>Bacillati</taxon>
        <taxon>Actinomycetota</taxon>
        <taxon>Actinomycetes</taxon>
        <taxon>Micrococcales</taxon>
        <taxon>Cellulomonadaceae</taxon>
        <taxon>Cellulomonas</taxon>
    </lineage>
</organism>
<accession>A0A0A0BR63</accession>
<name>A0A0A0BR63_9CELL</name>
<dbReference type="EMBL" id="AXCY01000063">
    <property type="protein sequence ID" value="KGM10112.1"/>
    <property type="molecule type" value="Genomic_DNA"/>
</dbReference>
<evidence type="ECO:0000313" key="2">
    <source>
        <dbReference type="EMBL" id="KGM10112.1"/>
    </source>
</evidence>
<gene>
    <name evidence="2" type="ORF">N868_16625</name>
</gene>
<protein>
    <recommendedName>
        <fullName evidence="4">Type 4 fimbrial biogenesis protein PilX N-terminal domain-containing protein</fullName>
    </recommendedName>
</protein>